<name>A0A498HWX1_MALDO</name>
<protein>
    <submittedName>
        <fullName evidence="1">Uncharacterized protein</fullName>
    </submittedName>
</protein>
<proteinExistence type="predicted"/>
<comment type="caution">
    <text evidence="1">The sequence shown here is derived from an EMBL/GenBank/DDBJ whole genome shotgun (WGS) entry which is preliminary data.</text>
</comment>
<evidence type="ECO:0000313" key="1">
    <source>
        <dbReference type="EMBL" id="RXH75129.1"/>
    </source>
</evidence>
<dbReference type="EMBL" id="RDQH01000341">
    <property type="protein sequence ID" value="RXH75129.1"/>
    <property type="molecule type" value="Genomic_DNA"/>
</dbReference>
<organism evidence="1 2">
    <name type="scientific">Malus domestica</name>
    <name type="common">Apple</name>
    <name type="synonym">Pyrus malus</name>
    <dbReference type="NCBI Taxonomy" id="3750"/>
    <lineage>
        <taxon>Eukaryota</taxon>
        <taxon>Viridiplantae</taxon>
        <taxon>Streptophyta</taxon>
        <taxon>Embryophyta</taxon>
        <taxon>Tracheophyta</taxon>
        <taxon>Spermatophyta</taxon>
        <taxon>Magnoliopsida</taxon>
        <taxon>eudicotyledons</taxon>
        <taxon>Gunneridae</taxon>
        <taxon>Pentapetalae</taxon>
        <taxon>rosids</taxon>
        <taxon>fabids</taxon>
        <taxon>Rosales</taxon>
        <taxon>Rosaceae</taxon>
        <taxon>Amygdaloideae</taxon>
        <taxon>Maleae</taxon>
        <taxon>Malus</taxon>
    </lineage>
</organism>
<gene>
    <name evidence="1" type="ORF">DVH24_029850</name>
</gene>
<reference evidence="1 2" key="1">
    <citation type="submission" date="2018-10" db="EMBL/GenBank/DDBJ databases">
        <title>A high-quality apple genome assembly.</title>
        <authorList>
            <person name="Hu J."/>
        </authorList>
    </citation>
    <scope>NUCLEOTIDE SEQUENCE [LARGE SCALE GENOMIC DNA]</scope>
    <source>
        <strain evidence="2">cv. HFTH1</strain>
        <tissue evidence="1">Young leaf</tissue>
    </source>
</reference>
<dbReference type="Proteomes" id="UP000290289">
    <property type="component" value="Chromosome 15"/>
</dbReference>
<keyword evidence="2" id="KW-1185">Reference proteome</keyword>
<accession>A0A498HWX1</accession>
<dbReference type="AlphaFoldDB" id="A0A498HWX1"/>
<evidence type="ECO:0000313" key="2">
    <source>
        <dbReference type="Proteomes" id="UP000290289"/>
    </source>
</evidence>
<sequence>MGRRDFRETGYGSSTNLTENGIEMDREIEIDRKRRKHGCVHFLGLINGLVRRVNEERVTEGCMAGYGFSVFPSDSIGYALFENNCLLFCFPFALLEPSFKFLGFIVLLQNFLVFASHSSSESPSFSASFTTSKSENSSPKPSMLQISEWMNQKGICIFSPVDHAVQLDLIGKGKFCTNCCEIKPV</sequence>